<keyword evidence="2 3" id="KW-0040">ANK repeat</keyword>
<dbReference type="PROSITE" id="PS50297">
    <property type="entry name" value="ANK_REP_REGION"/>
    <property type="match status" value="4"/>
</dbReference>
<keyword evidence="5" id="KW-1185">Reference proteome</keyword>
<evidence type="ECO:0000256" key="1">
    <source>
        <dbReference type="ARBA" id="ARBA00022737"/>
    </source>
</evidence>
<dbReference type="InterPro" id="IPR002110">
    <property type="entry name" value="Ankyrin_rpt"/>
</dbReference>
<evidence type="ECO:0000313" key="4">
    <source>
        <dbReference type="EMBL" id="EFB89356.1"/>
    </source>
</evidence>
<keyword evidence="1" id="KW-0677">Repeat</keyword>
<feature type="repeat" description="ANK" evidence="3">
    <location>
        <begin position="62"/>
        <end position="95"/>
    </location>
</feature>
<dbReference type="Pfam" id="PF00023">
    <property type="entry name" value="Ank"/>
    <property type="match status" value="1"/>
</dbReference>
<comment type="caution">
    <text evidence="4">The sequence shown here is derived from an EMBL/GenBank/DDBJ whole genome shotgun (WGS) entry which is preliminary data.</text>
</comment>
<reference evidence="4 5" key="1">
    <citation type="submission" date="2009-12" db="EMBL/GenBank/DDBJ databases">
        <authorList>
            <person name="Shrivastava S."/>
            <person name="Madupu R."/>
            <person name="Durkin A.S."/>
            <person name="Torralba M."/>
            <person name="Methe B."/>
            <person name="Sutton G.G."/>
            <person name="Strausberg R.L."/>
            <person name="Nelson K.E."/>
        </authorList>
    </citation>
    <scope>NUCLEOTIDE SEQUENCE [LARGE SCALE GENOMIC DNA]</scope>
    <source>
        <strain evidence="4 5">W5455</strain>
    </source>
</reference>
<evidence type="ECO:0000256" key="3">
    <source>
        <dbReference type="PROSITE-ProRule" id="PRU00023"/>
    </source>
</evidence>
<feature type="repeat" description="ANK" evidence="3">
    <location>
        <begin position="198"/>
        <end position="231"/>
    </location>
</feature>
<gene>
    <name evidence="4" type="ORF">HMPREF7215_0849</name>
</gene>
<evidence type="ECO:0000313" key="5">
    <source>
        <dbReference type="Proteomes" id="UP000006462"/>
    </source>
</evidence>
<dbReference type="EMBL" id="ADFP01000137">
    <property type="protein sequence ID" value="EFB89356.1"/>
    <property type="molecule type" value="Genomic_DNA"/>
</dbReference>
<name>A0ABP2HPL6_9BACT</name>
<organism evidence="4 5">
    <name type="scientific">Pyramidobacter piscolens W5455</name>
    <dbReference type="NCBI Taxonomy" id="352165"/>
    <lineage>
        <taxon>Bacteria</taxon>
        <taxon>Thermotogati</taxon>
        <taxon>Synergistota</taxon>
        <taxon>Synergistia</taxon>
        <taxon>Synergistales</taxon>
        <taxon>Dethiosulfovibrionaceae</taxon>
        <taxon>Pyramidobacter</taxon>
    </lineage>
</organism>
<feature type="repeat" description="ANK" evidence="3">
    <location>
        <begin position="163"/>
        <end position="197"/>
    </location>
</feature>
<dbReference type="Proteomes" id="UP000006462">
    <property type="component" value="Unassembled WGS sequence"/>
</dbReference>
<dbReference type="Pfam" id="PF12796">
    <property type="entry name" value="Ank_2"/>
    <property type="match status" value="1"/>
</dbReference>
<protein>
    <submittedName>
        <fullName evidence="4">Ankyrin repeat protein</fullName>
    </submittedName>
</protein>
<feature type="repeat" description="ANK" evidence="3">
    <location>
        <begin position="129"/>
        <end position="162"/>
    </location>
</feature>
<dbReference type="PANTHER" id="PTHR24141:SF1">
    <property type="entry name" value="2-5A-DEPENDENT RIBONUCLEASE"/>
    <property type="match status" value="1"/>
</dbReference>
<sequence>MDSMGETYEQLRIILDADGDFVVGGGELSAARQFIALCARGAAAEIETALRRGAPVDARDEQGTTPLTAALRSNPSLAALKVLLERGAPLETRNAIHTTPLMIAAQKRSAVVVDLLVEAGAKVGARDRQGRTALMYAAAYNRDAAVVDILLRSGAQIDRGDRGGMTALTYALKQVVPSPAVVRFLLLAGADADLRDKDGWTPLKLAVAYNKTTEAVELLLGAGARPGRDEAERETLTRLLQQNPLMSDADKTRLSSRLSRFYCLEDKEP</sequence>
<dbReference type="SMART" id="SM00248">
    <property type="entry name" value="ANK"/>
    <property type="match status" value="5"/>
</dbReference>
<dbReference type="PROSITE" id="PS50088">
    <property type="entry name" value="ANK_REPEAT"/>
    <property type="match status" value="5"/>
</dbReference>
<dbReference type="InterPro" id="IPR036770">
    <property type="entry name" value="Ankyrin_rpt-contain_sf"/>
</dbReference>
<accession>A0ABP2HPL6</accession>
<dbReference type="PANTHER" id="PTHR24141">
    <property type="entry name" value="2-5A-DEPENDENT RIBONUCLEASE"/>
    <property type="match status" value="1"/>
</dbReference>
<evidence type="ECO:0000256" key="2">
    <source>
        <dbReference type="ARBA" id="ARBA00023043"/>
    </source>
</evidence>
<proteinExistence type="predicted"/>
<dbReference type="SUPFAM" id="SSF48403">
    <property type="entry name" value="Ankyrin repeat"/>
    <property type="match status" value="1"/>
</dbReference>
<dbReference type="Gene3D" id="1.25.40.20">
    <property type="entry name" value="Ankyrin repeat-containing domain"/>
    <property type="match status" value="3"/>
</dbReference>
<feature type="repeat" description="ANK" evidence="3">
    <location>
        <begin position="96"/>
        <end position="128"/>
    </location>
</feature>